<dbReference type="InterPro" id="IPR001296">
    <property type="entry name" value="Glyco_trans_1"/>
</dbReference>
<name>A0ABX3A1H3_9BACI</name>
<dbReference type="Pfam" id="PF00534">
    <property type="entry name" value="Glycos_transf_1"/>
    <property type="match status" value="1"/>
</dbReference>
<organism evidence="2 3">
    <name type="scientific">Gottfriedia luciferensis</name>
    <dbReference type="NCBI Taxonomy" id="178774"/>
    <lineage>
        <taxon>Bacteria</taxon>
        <taxon>Bacillati</taxon>
        <taxon>Bacillota</taxon>
        <taxon>Bacilli</taxon>
        <taxon>Bacillales</taxon>
        <taxon>Bacillaceae</taxon>
        <taxon>Gottfriedia</taxon>
    </lineage>
</organism>
<evidence type="ECO:0000313" key="2">
    <source>
        <dbReference type="EMBL" id="ODG93168.1"/>
    </source>
</evidence>
<dbReference type="Gene3D" id="3.40.50.2000">
    <property type="entry name" value="Glycogen Phosphorylase B"/>
    <property type="match status" value="2"/>
</dbReference>
<gene>
    <name evidence="2" type="ORF">BED47_16835</name>
</gene>
<comment type="caution">
    <text evidence="2">The sequence shown here is derived from an EMBL/GenBank/DDBJ whole genome shotgun (WGS) entry which is preliminary data.</text>
</comment>
<keyword evidence="3" id="KW-1185">Reference proteome</keyword>
<evidence type="ECO:0000313" key="3">
    <source>
        <dbReference type="Proteomes" id="UP000094580"/>
    </source>
</evidence>
<accession>A0ABX3A1H3</accession>
<dbReference type="EMBL" id="MDKC01000003">
    <property type="protein sequence ID" value="ODG93168.1"/>
    <property type="molecule type" value="Genomic_DNA"/>
</dbReference>
<dbReference type="Proteomes" id="UP000094580">
    <property type="component" value="Unassembled WGS sequence"/>
</dbReference>
<proteinExistence type="predicted"/>
<feature type="domain" description="Glycosyl transferase family 1" evidence="1">
    <location>
        <begin position="203"/>
        <end position="337"/>
    </location>
</feature>
<sequence>MRKILFVIPSLGGGGAERILVDLLNKIVSLDTENRYSISVFSITGGVLESQLSEKIKIIKILKNSSFTSWKFKAIKIFLRLISPKMLRNILRLKIKEKYDTEVAFLEGFPIKYISKSLSEKIGWIHTDLDNYNYCKNYFLNKKQETRIYSEIDRLAFVSSNSKAGYIKYFNLEKNSELKDKLFTLENPIDIDRVENLAKRDCDITDKFICSVGRLSHEKGYDRLIDAFSKINSENLKLVIVGSGPLKTKILELIKEKKLEEKIIIIPFTDNPYIYIANAEFFISSSRVEGYPTVVTEALILKKPVVSTRTGAASILKEGKYGLLVDNSTEGIYSGIKRMVYEKEDYLLKSLDIYINVKNENKQKLDKILSFLNL</sequence>
<dbReference type="PANTHER" id="PTHR12526:SF630">
    <property type="entry name" value="GLYCOSYLTRANSFERASE"/>
    <property type="match status" value="1"/>
</dbReference>
<evidence type="ECO:0000259" key="1">
    <source>
        <dbReference type="Pfam" id="PF00534"/>
    </source>
</evidence>
<dbReference type="SUPFAM" id="SSF53756">
    <property type="entry name" value="UDP-Glycosyltransferase/glycogen phosphorylase"/>
    <property type="match status" value="1"/>
</dbReference>
<dbReference type="CDD" id="cd03811">
    <property type="entry name" value="GT4_GT28_WabH-like"/>
    <property type="match status" value="1"/>
</dbReference>
<dbReference type="PANTHER" id="PTHR12526">
    <property type="entry name" value="GLYCOSYLTRANSFERASE"/>
    <property type="match status" value="1"/>
</dbReference>
<reference evidence="2 3" key="1">
    <citation type="submission" date="2016-07" db="EMBL/GenBank/DDBJ databases">
        <authorList>
            <person name="Townsley L."/>
            <person name="Shank E.A."/>
        </authorList>
    </citation>
    <scope>NUCLEOTIDE SEQUENCE [LARGE SCALE GENOMIC DNA]</scope>
    <source>
        <strain evidence="2 3">CH01</strain>
    </source>
</reference>
<dbReference type="RefSeq" id="WP_069032784.1">
    <property type="nucleotide sequence ID" value="NZ_MDKC01000003.1"/>
</dbReference>
<protein>
    <recommendedName>
        <fullName evidence="1">Glycosyl transferase family 1 domain-containing protein</fullName>
    </recommendedName>
</protein>